<comment type="caution">
    <text evidence="2">The sequence shown here is derived from an EMBL/GenBank/DDBJ whole genome shotgun (WGS) entry which is preliminary data.</text>
</comment>
<keyword evidence="3" id="KW-1185">Reference proteome</keyword>
<evidence type="ECO:0000256" key="1">
    <source>
        <dbReference type="SAM" id="MobiDB-lite"/>
    </source>
</evidence>
<feature type="region of interest" description="Disordered" evidence="1">
    <location>
        <begin position="1"/>
        <end position="21"/>
    </location>
</feature>
<proteinExistence type="predicted"/>
<dbReference type="AlphaFoldDB" id="A0AAV6FE10"/>
<dbReference type="EMBL" id="JADWDJ010000024">
    <property type="protein sequence ID" value="KAG5260665.1"/>
    <property type="molecule type" value="Genomic_DNA"/>
</dbReference>
<name>A0AAV6FE10_9TELE</name>
<evidence type="ECO:0000313" key="3">
    <source>
        <dbReference type="Proteomes" id="UP000823561"/>
    </source>
</evidence>
<feature type="non-terminal residue" evidence="2">
    <location>
        <position position="1"/>
    </location>
</feature>
<dbReference type="Proteomes" id="UP000823561">
    <property type="component" value="Chromosome 24"/>
</dbReference>
<reference evidence="2" key="1">
    <citation type="submission" date="2020-10" db="EMBL/GenBank/DDBJ databases">
        <title>Chromosome-scale genome assembly of the Allis shad, Alosa alosa.</title>
        <authorList>
            <person name="Margot Z."/>
            <person name="Christophe K."/>
            <person name="Cabau C."/>
            <person name="Louis A."/>
            <person name="Berthelot C."/>
            <person name="Parey E."/>
            <person name="Roest Crollius H."/>
            <person name="Montfort J."/>
            <person name="Robinson-Rechavi M."/>
            <person name="Bucao C."/>
            <person name="Bouchez O."/>
            <person name="Gislard M."/>
            <person name="Lluch J."/>
            <person name="Milhes M."/>
            <person name="Lampietro C."/>
            <person name="Lopez Roques C."/>
            <person name="Donnadieu C."/>
            <person name="Braasch I."/>
            <person name="Desvignes T."/>
            <person name="Postlethwait J."/>
            <person name="Bobe J."/>
            <person name="Guiguen Y."/>
        </authorList>
    </citation>
    <scope>NUCLEOTIDE SEQUENCE</scope>
    <source>
        <strain evidence="2">M-15738</strain>
        <tissue evidence="2">Blood</tissue>
    </source>
</reference>
<organism evidence="2 3">
    <name type="scientific">Alosa alosa</name>
    <name type="common">allis shad</name>
    <dbReference type="NCBI Taxonomy" id="278164"/>
    <lineage>
        <taxon>Eukaryota</taxon>
        <taxon>Metazoa</taxon>
        <taxon>Chordata</taxon>
        <taxon>Craniata</taxon>
        <taxon>Vertebrata</taxon>
        <taxon>Euteleostomi</taxon>
        <taxon>Actinopterygii</taxon>
        <taxon>Neopterygii</taxon>
        <taxon>Teleostei</taxon>
        <taxon>Clupei</taxon>
        <taxon>Clupeiformes</taxon>
        <taxon>Clupeoidei</taxon>
        <taxon>Clupeidae</taxon>
        <taxon>Alosa</taxon>
    </lineage>
</organism>
<gene>
    <name evidence="2" type="ORF">AALO_G00295070</name>
</gene>
<accession>A0AAV6FE10</accession>
<evidence type="ECO:0000313" key="2">
    <source>
        <dbReference type="EMBL" id="KAG5260665.1"/>
    </source>
</evidence>
<protein>
    <submittedName>
        <fullName evidence="2">Uncharacterized protein</fullName>
    </submittedName>
</protein>
<sequence>PGCDVDSRGHPDVEGDEEGGEQSVKWIRLEARYLDIHQISEYLIRHSLIHGWDKCRDQIPCIVCIYVRCMMPGELQDPLTQGVHTVERFRKRLLSVCVHHSDLSQGVFLSERQKNSDFRSISLQ</sequence>
<feature type="compositionally biased region" description="Basic and acidic residues" evidence="1">
    <location>
        <begin position="1"/>
        <end position="13"/>
    </location>
</feature>